<keyword evidence="2" id="KW-0812">Transmembrane</keyword>
<keyword evidence="5" id="KW-1185">Reference proteome</keyword>
<sequence>MLDNFREWLSDNLRYILLGLAILLVLVVLFFGIRALTGGSSEGKAKDTEKKTEQKKDSTASDKAKEEKSAKQEDENALEKNAYPEVNALIESFYTAWGQKDVTKMKALTDNFSSTDEAKVNSASYIESYENVVVYTKPGLEKDSYVVFASYDLKFKDIKTAAPGLSELYVYKDKDGEYRIHNDSSDAEVQECIEKTRQEKDVVVLIEEVEKKLNEAIASDTELKAFEEKLGQEVNTAQMADNGDMLTAKESCNVRADANTSSQILGRLEAGEQVKKLENSSDGWIKVEYKGQEAYIYADLLQ</sequence>
<dbReference type="PROSITE" id="PS51781">
    <property type="entry name" value="SH3B"/>
    <property type="match status" value="1"/>
</dbReference>
<gene>
    <name evidence="4" type="ORF">DQQ01_04250</name>
</gene>
<keyword evidence="2" id="KW-0472">Membrane</keyword>
<dbReference type="KEGG" id="blau:DQQ01_04250"/>
<feature type="transmembrane region" description="Helical" evidence="2">
    <location>
        <begin position="15"/>
        <end position="36"/>
    </location>
</feature>
<evidence type="ECO:0000313" key="4">
    <source>
        <dbReference type="EMBL" id="AWY97485.1"/>
    </source>
</evidence>
<evidence type="ECO:0000256" key="1">
    <source>
        <dbReference type="SAM" id="MobiDB-lite"/>
    </source>
</evidence>
<keyword evidence="2" id="KW-1133">Transmembrane helix</keyword>
<dbReference type="Gene3D" id="2.30.30.40">
    <property type="entry name" value="SH3 Domains"/>
    <property type="match status" value="1"/>
</dbReference>
<feature type="compositionally biased region" description="Basic and acidic residues" evidence="1">
    <location>
        <begin position="43"/>
        <end position="77"/>
    </location>
</feature>
<dbReference type="OrthoDB" id="1690999at2"/>
<protein>
    <submittedName>
        <fullName evidence="4">SH3 domain-containing protein</fullName>
    </submittedName>
</protein>
<feature type="domain" description="SH3b" evidence="3">
    <location>
        <begin position="241"/>
        <end position="302"/>
    </location>
</feature>
<dbReference type="Pfam" id="PF08239">
    <property type="entry name" value="SH3_3"/>
    <property type="match status" value="1"/>
</dbReference>
<dbReference type="InterPro" id="IPR003646">
    <property type="entry name" value="SH3-like_bac-type"/>
</dbReference>
<evidence type="ECO:0000256" key="2">
    <source>
        <dbReference type="SAM" id="Phobius"/>
    </source>
</evidence>
<dbReference type="Proteomes" id="UP000250003">
    <property type="component" value="Chromosome"/>
</dbReference>
<feature type="region of interest" description="Disordered" evidence="1">
    <location>
        <begin position="40"/>
        <end position="77"/>
    </location>
</feature>
<dbReference type="SMART" id="SM00287">
    <property type="entry name" value="SH3b"/>
    <property type="match status" value="1"/>
</dbReference>
<organism evidence="4 5">
    <name type="scientific">Blautia argi</name>
    <dbReference type="NCBI Taxonomy" id="1912897"/>
    <lineage>
        <taxon>Bacteria</taxon>
        <taxon>Bacillati</taxon>
        <taxon>Bacillota</taxon>
        <taxon>Clostridia</taxon>
        <taxon>Lachnospirales</taxon>
        <taxon>Lachnospiraceae</taxon>
        <taxon>Blautia</taxon>
    </lineage>
</organism>
<evidence type="ECO:0000259" key="3">
    <source>
        <dbReference type="PROSITE" id="PS51781"/>
    </source>
</evidence>
<evidence type="ECO:0000313" key="5">
    <source>
        <dbReference type="Proteomes" id="UP000250003"/>
    </source>
</evidence>
<reference evidence="5" key="1">
    <citation type="submission" date="2018-06" db="EMBL/GenBank/DDBJ databases">
        <title>Description of Blautia argi sp. nov., a new anaerobic isolated from dog feces.</title>
        <authorList>
            <person name="Chang Y.-H."/>
            <person name="Paek J."/>
            <person name="Shin Y."/>
        </authorList>
    </citation>
    <scope>NUCLEOTIDE SEQUENCE [LARGE SCALE GENOMIC DNA]</scope>
    <source>
        <strain evidence="5">KCTC 15426</strain>
    </source>
</reference>
<dbReference type="RefSeq" id="WP_111918665.1">
    <property type="nucleotide sequence ID" value="NZ_CP030280.1"/>
</dbReference>
<accession>A0A2Z4U8X1</accession>
<dbReference type="AlphaFoldDB" id="A0A2Z4U8X1"/>
<name>A0A2Z4U8X1_9FIRM</name>
<proteinExistence type="predicted"/>
<dbReference type="EMBL" id="CP030280">
    <property type="protein sequence ID" value="AWY97485.1"/>
    <property type="molecule type" value="Genomic_DNA"/>
</dbReference>